<feature type="signal peptide" evidence="6">
    <location>
        <begin position="1"/>
        <end position="21"/>
    </location>
</feature>
<feature type="domain" description="Peptidase M16 N-terminal" evidence="7">
    <location>
        <begin position="49"/>
        <end position="189"/>
    </location>
</feature>
<organism evidence="9 10">
    <name type="scientific">Chthoniobacter flavus Ellin428</name>
    <dbReference type="NCBI Taxonomy" id="497964"/>
    <lineage>
        <taxon>Bacteria</taxon>
        <taxon>Pseudomonadati</taxon>
        <taxon>Verrucomicrobiota</taxon>
        <taxon>Spartobacteria</taxon>
        <taxon>Chthoniobacterales</taxon>
        <taxon>Chthoniobacteraceae</taxon>
        <taxon>Chthoniobacter</taxon>
    </lineage>
</organism>
<dbReference type="SUPFAM" id="SSF63411">
    <property type="entry name" value="LuxS/MPP-like metallohydrolase"/>
    <property type="match status" value="2"/>
</dbReference>
<evidence type="ECO:0000256" key="3">
    <source>
        <dbReference type="ARBA" id="ARBA00022801"/>
    </source>
</evidence>
<dbReference type="InterPro" id="IPR011249">
    <property type="entry name" value="Metalloenz_LuxS/M16"/>
</dbReference>
<keyword evidence="10" id="KW-1185">Reference proteome</keyword>
<dbReference type="GO" id="GO:0046872">
    <property type="term" value="F:metal ion binding"/>
    <property type="evidence" value="ECO:0007669"/>
    <property type="project" value="InterPro"/>
</dbReference>
<evidence type="ECO:0000259" key="8">
    <source>
        <dbReference type="Pfam" id="PF05193"/>
    </source>
</evidence>
<keyword evidence="2" id="KW-0645">Protease</keyword>
<dbReference type="GO" id="GO:0006508">
    <property type="term" value="P:proteolysis"/>
    <property type="evidence" value="ECO:0007669"/>
    <property type="project" value="UniProtKB-KW"/>
</dbReference>
<dbReference type="InParanoid" id="B4D031"/>
<evidence type="ECO:0000256" key="1">
    <source>
        <dbReference type="ARBA" id="ARBA00007261"/>
    </source>
</evidence>
<keyword evidence="5" id="KW-0482">Metalloprotease</keyword>
<dbReference type="Pfam" id="PF05193">
    <property type="entry name" value="Peptidase_M16_C"/>
    <property type="match status" value="1"/>
</dbReference>
<dbReference type="RefSeq" id="WP_006979594.1">
    <property type="nucleotide sequence ID" value="NZ_ABVL01000005.1"/>
</dbReference>
<dbReference type="STRING" id="497964.CfE428DRAFT_2269"/>
<evidence type="ECO:0000256" key="6">
    <source>
        <dbReference type="SAM" id="SignalP"/>
    </source>
</evidence>
<gene>
    <name evidence="9" type="ORF">CfE428DRAFT_2269</name>
</gene>
<feature type="domain" description="Peptidase M16 C-terminal" evidence="8">
    <location>
        <begin position="204"/>
        <end position="380"/>
    </location>
</feature>
<dbReference type="eggNOG" id="COG0612">
    <property type="taxonomic scope" value="Bacteria"/>
</dbReference>
<keyword evidence="4" id="KW-0862">Zinc</keyword>
<keyword evidence="6" id="KW-0732">Signal</keyword>
<evidence type="ECO:0000256" key="5">
    <source>
        <dbReference type="ARBA" id="ARBA00023049"/>
    </source>
</evidence>
<evidence type="ECO:0000259" key="7">
    <source>
        <dbReference type="Pfam" id="PF00675"/>
    </source>
</evidence>
<protein>
    <submittedName>
        <fullName evidence="9">Peptidase M16 domain protein</fullName>
    </submittedName>
</protein>
<feature type="chain" id="PRO_5002802964" evidence="6">
    <location>
        <begin position="22"/>
        <end position="459"/>
    </location>
</feature>
<dbReference type="AlphaFoldDB" id="B4D031"/>
<proteinExistence type="inferred from homology"/>
<accession>B4D031</accession>
<comment type="similarity">
    <text evidence="1">Belongs to the peptidase M16 family.</text>
</comment>
<dbReference type="Pfam" id="PF00675">
    <property type="entry name" value="Peptidase_M16"/>
    <property type="match status" value="1"/>
</dbReference>
<dbReference type="Proteomes" id="UP000005824">
    <property type="component" value="Unassembled WGS sequence"/>
</dbReference>
<evidence type="ECO:0000313" key="10">
    <source>
        <dbReference type="Proteomes" id="UP000005824"/>
    </source>
</evidence>
<sequence precursor="true">MKLAPFVAILAALAVPLSAVAKDDPAAPRRITLKPIQFVEYDLANGLHVILHENHTSPVIATYVLYHVGSKNERADRTGFAHFFEHLMFEGSDNIPRGKIDKYVSGAGGNLNASTSFDQTDYFFNLPSNELKLALWIESERMMHSKIDEVGVETQRKVVKEEKRMRYDNQPYGSLFEELSKLVFAGTPYAWVPIGSVQYIDQATIQEFRDFYKTYYLPNNATLAIAGDFDLDKTKKLVEEYFGPIPKGPDIKRPEFHLTDPTSPVTHDVAKPNTPLNATMHAWHAVPETNPDSYALQLLGDILSTGRSSRLYKRLVEKEQAALNVEAFPFLLENGGLLGVFATGQHGVSLDELDKLIDEEVEKLKAEGVTAEEYRKALNQEEAEFASGFGTMATRARNLARYHVFYGDTNLINTELDRYFAVKREDIQRVAKEYLGKEKMFTLRYPAAGAPAPEAPAAK</sequence>
<dbReference type="InterPro" id="IPR011765">
    <property type="entry name" value="Pept_M16_N"/>
</dbReference>
<dbReference type="FunCoup" id="B4D031">
    <property type="interactions" value="7"/>
</dbReference>
<evidence type="ECO:0000256" key="2">
    <source>
        <dbReference type="ARBA" id="ARBA00022670"/>
    </source>
</evidence>
<dbReference type="PANTHER" id="PTHR43690">
    <property type="entry name" value="NARDILYSIN"/>
    <property type="match status" value="1"/>
</dbReference>
<dbReference type="EMBL" id="ABVL01000005">
    <property type="protein sequence ID" value="EDY20345.1"/>
    <property type="molecule type" value="Genomic_DNA"/>
</dbReference>
<keyword evidence="3" id="KW-0378">Hydrolase</keyword>
<dbReference type="GO" id="GO:0008237">
    <property type="term" value="F:metallopeptidase activity"/>
    <property type="evidence" value="ECO:0007669"/>
    <property type="project" value="UniProtKB-KW"/>
</dbReference>
<reference evidence="9 10" key="1">
    <citation type="journal article" date="2011" name="J. Bacteriol.">
        <title>Genome sequence of Chthoniobacter flavus Ellin428, an aerobic heterotrophic soil bacterium.</title>
        <authorList>
            <person name="Kant R."/>
            <person name="van Passel M.W."/>
            <person name="Palva A."/>
            <person name="Lucas S."/>
            <person name="Lapidus A."/>
            <person name="Glavina Del Rio T."/>
            <person name="Dalin E."/>
            <person name="Tice H."/>
            <person name="Bruce D."/>
            <person name="Goodwin L."/>
            <person name="Pitluck S."/>
            <person name="Larimer F.W."/>
            <person name="Land M.L."/>
            <person name="Hauser L."/>
            <person name="Sangwan P."/>
            <person name="de Vos W.M."/>
            <person name="Janssen P.H."/>
            <person name="Smidt H."/>
        </authorList>
    </citation>
    <scope>NUCLEOTIDE SEQUENCE [LARGE SCALE GENOMIC DNA]</scope>
    <source>
        <strain evidence="9 10">Ellin428</strain>
    </source>
</reference>
<dbReference type="InterPro" id="IPR007863">
    <property type="entry name" value="Peptidase_M16_C"/>
</dbReference>
<dbReference type="Gene3D" id="3.30.830.10">
    <property type="entry name" value="Metalloenzyme, LuxS/M16 peptidase-like"/>
    <property type="match status" value="2"/>
</dbReference>
<name>B4D031_9BACT</name>
<comment type="caution">
    <text evidence="9">The sequence shown here is derived from an EMBL/GenBank/DDBJ whole genome shotgun (WGS) entry which is preliminary data.</text>
</comment>
<evidence type="ECO:0000313" key="9">
    <source>
        <dbReference type="EMBL" id="EDY20345.1"/>
    </source>
</evidence>
<evidence type="ECO:0000256" key="4">
    <source>
        <dbReference type="ARBA" id="ARBA00022833"/>
    </source>
</evidence>
<dbReference type="PANTHER" id="PTHR43690:SF17">
    <property type="entry name" value="PROTEIN YHJJ"/>
    <property type="match status" value="1"/>
</dbReference>
<dbReference type="InterPro" id="IPR050626">
    <property type="entry name" value="Peptidase_M16"/>
</dbReference>